<dbReference type="Gene3D" id="3.60.21.10">
    <property type="match status" value="1"/>
</dbReference>
<evidence type="ECO:0000313" key="6">
    <source>
        <dbReference type="Proteomes" id="UP001291309"/>
    </source>
</evidence>
<dbReference type="PRINTS" id="PR00364">
    <property type="entry name" value="DISEASERSIST"/>
</dbReference>
<accession>A0ABU5HH96</accession>
<dbReference type="Pfam" id="PF00931">
    <property type="entry name" value="NB-ARC"/>
    <property type="match status" value="1"/>
</dbReference>
<organism evidence="5 6">
    <name type="scientific">Hyalangium rubrum</name>
    <dbReference type="NCBI Taxonomy" id="3103134"/>
    <lineage>
        <taxon>Bacteria</taxon>
        <taxon>Pseudomonadati</taxon>
        <taxon>Myxococcota</taxon>
        <taxon>Myxococcia</taxon>
        <taxon>Myxococcales</taxon>
        <taxon>Cystobacterineae</taxon>
        <taxon>Archangiaceae</taxon>
        <taxon>Hyalangium</taxon>
    </lineage>
</organism>
<dbReference type="SMART" id="SM00028">
    <property type="entry name" value="TPR"/>
    <property type="match status" value="6"/>
</dbReference>
<evidence type="ECO:0000256" key="2">
    <source>
        <dbReference type="SAM" id="MobiDB-lite"/>
    </source>
</evidence>
<comment type="caution">
    <text evidence="5">The sequence shown here is derived from an EMBL/GenBank/DDBJ whole genome shotgun (WGS) entry which is preliminary data.</text>
</comment>
<feature type="repeat" description="TPR" evidence="1">
    <location>
        <begin position="914"/>
        <end position="947"/>
    </location>
</feature>
<feature type="region of interest" description="Disordered" evidence="2">
    <location>
        <begin position="348"/>
        <end position="384"/>
    </location>
</feature>
<dbReference type="InterPro" id="IPR004843">
    <property type="entry name" value="Calcineurin-like_PHP"/>
</dbReference>
<dbReference type="Gene3D" id="3.40.50.300">
    <property type="entry name" value="P-loop containing nucleotide triphosphate hydrolases"/>
    <property type="match status" value="1"/>
</dbReference>
<dbReference type="Pfam" id="PF13424">
    <property type="entry name" value="TPR_12"/>
    <property type="match status" value="2"/>
</dbReference>
<dbReference type="InterPro" id="IPR011990">
    <property type="entry name" value="TPR-like_helical_dom_sf"/>
</dbReference>
<keyword evidence="1" id="KW-0802">TPR repeat</keyword>
<feature type="domain" description="Calcineurin-like phosphoesterase" evidence="3">
    <location>
        <begin position="8"/>
        <end position="264"/>
    </location>
</feature>
<dbReference type="RefSeq" id="WP_321551546.1">
    <property type="nucleotide sequence ID" value="NZ_JAXIVS010000024.1"/>
</dbReference>
<feature type="repeat" description="TPR" evidence="1">
    <location>
        <begin position="834"/>
        <end position="867"/>
    </location>
</feature>
<keyword evidence="6" id="KW-1185">Reference proteome</keyword>
<protein>
    <submittedName>
        <fullName evidence="5">Tetratricopeptide repeat protein</fullName>
    </submittedName>
</protein>
<dbReference type="Pfam" id="PF00149">
    <property type="entry name" value="Metallophos"/>
    <property type="match status" value="1"/>
</dbReference>
<feature type="repeat" description="TPR" evidence="1">
    <location>
        <begin position="874"/>
        <end position="907"/>
    </location>
</feature>
<dbReference type="InterPro" id="IPR019734">
    <property type="entry name" value="TPR_rpt"/>
</dbReference>
<dbReference type="InterPro" id="IPR002182">
    <property type="entry name" value="NB-ARC"/>
</dbReference>
<dbReference type="SUPFAM" id="SSF48452">
    <property type="entry name" value="TPR-like"/>
    <property type="match status" value="2"/>
</dbReference>
<dbReference type="PANTHER" id="PTHR10098">
    <property type="entry name" value="RAPSYN-RELATED"/>
    <property type="match status" value="1"/>
</dbReference>
<feature type="repeat" description="TPR" evidence="1">
    <location>
        <begin position="954"/>
        <end position="987"/>
    </location>
</feature>
<reference evidence="5 6" key="1">
    <citation type="submission" date="2023-12" db="EMBL/GenBank/DDBJ databases">
        <title>the genome sequence of Hyalangium sp. s54d21.</title>
        <authorList>
            <person name="Zhang X."/>
        </authorList>
    </citation>
    <scope>NUCLEOTIDE SEQUENCE [LARGE SCALE GENOMIC DNA]</scope>
    <source>
        <strain evidence="6">s54d21</strain>
    </source>
</reference>
<feature type="domain" description="NB-ARC" evidence="4">
    <location>
        <begin position="404"/>
        <end position="551"/>
    </location>
</feature>
<gene>
    <name evidence="5" type="ORF">SYV04_40975</name>
</gene>
<proteinExistence type="predicted"/>
<name>A0ABU5HH96_9BACT</name>
<dbReference type="EMBL" id="JAXIVS010000024">
    <property type="protein sequence ID" value="MDY7232832.1"/>
    <property type="molecule type" value="Genomic_DNA"/>
</dbReference>
<evidence type="ECO:0000313" key="5">
    <source>
        <dbReference type="EMBL" id="MDY7232832.1"/>
    </source>
</evidence>
<dbReference type="InterPro" id="IPR027417">
    <property type="entry name" value="P-loop_NTPase"/>
</dbReference>
<dbReference type="PROSITE" id="PS50293">
    <property type="entry name" value="TPR_REGION"/>
    <property type="match status" value="1"/>
</dbReference>
<dbReference type="PROSITE" id="PS50005">
    <property type="entry name" value="TPR"/>
    <property type="match status" value="4"/>
</dbReference>
<dbReference type="SUPFAM" id="SSF52540">
    <property type="entry name" value="P-loop containing nucleoside triphosphate hydrolases"/>
    <property type="match status" value="1"/>
</dbReference>
<evidence type="ECO:0000256" key="1">
    <source>
        <dbReference type="PROSITE-ProRule" id="PRU00339"/>
    </source>
</evidence>
<dbReference type="InterPro" id="IPR029052">
    <property type="entry name" value="Metallo-depent_PP-like"/>
</dbReference>
<dbReference type="SUPFAM" id="SSF56300">
    <property type="entry name" value="Metallo-dependent phosphatases"/>
    <property type="match status" value="1"/>
</dbReference>
<dbReference type="Proteomes" id="UP001291309">
    <property type="component" value="Unassembled WGS sequence"/>
</dbReference>
<evidence type="ECO:0000259" key="3">
    <source>
        <dbReference type="Pfam" id="PF00149"/>
    </source>
</evidence>
<evidence type="ECO:0000259" key="4">
    <source>
        <dbReference type="Pfam" id="PF00931"/>
    </source>
</evidence>
<dbReference type="Gene3D" id="1.25.40.10">
    <property type="entry name" value="Tetratricopeptide repeat domain"/>
    <property type="match status" value="1"/>
</dbReference>
<sequence>MDHLFTWVHLSDLHVGHGDAGTRWDQKLVVQGLLEDLRGLSGLGVPPPDAIMVTGDIAFSGNVLVHDHETESREYALAGQWLSSASTAVGLDTTRVFLVPGNHDVQRTADRDRSIRRLVKALRVGLEPLDEALADPNDRALLARRLANYLDFSAGFAPACLAPLEPSGKRLFWQYRFRAREVLPIRLVGLNTALLCADDQDQGQLRLGMQMLAQALTHPPKEAGELLLVLSHHPFQGRWLADERESHNWVRNHAQIHLSGHVHDQKSEDTRAGWGPGLVTIAAGAVHGESQPTGVPQGHGYNIASVVADHQGHLHLRVWPRAWSATKKRFHADIDLVPEGRNYAEHSLGFTVPSLRKETKPKSPPQEQDRASSASPSPLFEGPGGVPALEVRHFLGRVDEFAALREALTDDATPCIVVAGPGGIGKTSLVHQFVATEARALFAEAAWLDASALTSELSRVAMRFGWKAEAHLRTVSEANRYLAQTLHEKPVLLIIDNVDPQHVNMNLGEIPVPGGRCRTLITTRAAILHEDLGKPAQALTLGLWDNKTCRTYLRKVAAALNTTPDAELDALAQFVGNLPLALRLLARLLLRPGATPNRVLASLHSKPLYTLDSVAKGDDRGIAATLLASCEGLSQDQWRVLHAMSACAKATCEPVVAAVAALPEQVVANALAELAQRSLIDFSFDAPRRWGMHDLVRLFMINKPEAPEVSATHLSFVRTHLEAHKDPSDWQALESQLPEVLWALDRLLVTDGEGAREVLAAVREHLMRRGKYGEIIDYYTRLLKLLPPESASLAEAQGDLGYCYRRLGDLSKALHFSQYSLTISERLGNIEYQANALGNLGLCYRRLGDLPKAIDHSLRALALEERLGRLDRQANALGNLGLYYRSLEKPAQALEYHQRAWKLDEQLGRLEGQANALTNIGLCYGMLGEIEKALDHHQRSFAIDTGLGRLGGQATSLGNMGLCYKELGDLEKAIAHYQQALELDERLGRYEGQANHLSNRGDCYLQMNRSIDAENNYRLAIKLYKQMGLADNHPSIERVSASLQKALRR</sequence>